<feature type="compositionally biased region" description="Basic and acidic residues" evidence="1">
    <location>
        <begin position="329"/>
        <end position="338"/>
    </location>
</feature>
<evidence type="ECO:0000256" key="1">
    <source>
        <dbReference type="SAM" id="MobiDB-lite"/>
    </source>
</evidence>
<feature type="transmembrane region" description="Helical" evidence="2">
    <location>
        <begin position="258"/>
        <end position="277"/>
    </location>
</feature>
<dbReference type="OrthoDB" id="570330at2"/>
<accession>A0A1U7IET8</accession>
<evidence type="ECO:0000313" key="3">
    <source>
        <dbReference type="EMBL" id="OKH35411.1"/>
    </source>
</evidence>
<feature type="transmembrane region" description="Helical" evidence="2">
    <location>
        <begin position="345"/>
        <end position="362"/>
    </location>
</feature>
<dbReference type="EMBL" id="MRCE01000022">
    <property type="protein sequence ID" value="OKH35411.1"/>
    <property type="molecule type" value="Genomic_DNA"/>
</dbReference>
<protein>
    <submittedName>
        <fullName evidence="3">Uncharacterized protein</fullName>
    </submittedName>
</protein>
<feature type="transmembrane region" description="Helical" evidence="2">
    <location>
        <begin position="207"/>
        <end position="231"/>
    </location>
</feature>
<keyword evidence="2" id="KW-0472">Membrane</keyword>
<keyword evidence="2" id="KW-1133">Transmembrane helix</keyword>
<keyword evidence="2" id="KW-0812">Transmembrane</keyword>
<evidence type="ECO:0000313" key="4">
    <source>
        <dbReference type="Proteomes" id="UP000185860"/>
    </source>
</evidence>
<evidence type="ECO:0000256" key="2">
    <source>
        <dbReference type="SAM" id="Phobius"/>
    </source>
</evidence>
<dbReference type="STRING" id="454136.NIES2119_20545"/>
<feature type="transmembrane region" description="Helical" evidence="2">
    <location>
        <begin position="135"/>
        <end position="157"/>
    </location>
</feature>
<feature type="region of interest" description="Disordered" evidence="1">
    <location>
        <begin position="319"/>
        <end position="338"/>
    </location>
</feature>
<proteinExistence type="predicted"/>
<dbReference type="AlphaFoldDB" id="A0A1U7IET8"/>
<reference evidence="3 4" key="1">
    <citation type="submission" date="2016-11" db="EMBL/GenBank/DDBJ databases">
        <title>Draft Genome Sequences of Nine Cyanobacterial Strains from Diverse Habitats.</title>
        <authorList>
            <person name="Zhu T."/>
            <person name="Hou S."/>
            <person name="Lu X."/>
            <person name="Hess W.R."/>
        </authorList>
    </citation>
    <scope>NUCLEOTIDE SEQUENCE [LARGE SCALE GENOMIC DNA]</scope>
    <source>
        <strain evidence="3 4">IAM M-71</strain>
    </source>
</reference>
<feature type="transmembrane region" description="Helical" evidence="2">
    <location>
        <begin position="163"/>
        <end position="186"/>
    </location>
</feature>
<dbReference type="RefSeq" id="WP_073595376.1">
    <property type="nucleotide sequence ID" value="NZ_MRCE01000022.1"/>
</dbReference>
<sequence>MISPNTLELAKQGDVDAIASSITYLLQDQAAIAKALYKDGCLMVLLESKQIPDQELSVQNIQKLMNKLAVPTINSIKIFAKEKGKDKAAWIKLLKINESPDRLAEIEKIQEIQQQNQSDKWPEWFPYPSSWLRTLLLVLWIAIVFRINAFWGILFSTTSPGNFFLFIGLALLLSAIVFAYLHHCFLGKSPSNWPRWLPGPLSLGEGIYAPVVMVISSLTVLITVIPFLPILECGLQTTYYAQSYCFQNYLQQYHLEKVAIGVWIFVAVYLYQFEYLIRRHFATKAKRKSQGIKPQKVLNDTESELDNLRGEMGSIQMKKGVLNSPPTQQKRETGETKPKQRGKKLIIVLLFFVSIGATYTWAKWSEIQQILPVNFASEKPAIVTPTVTPTQPSLDSFKEAVNQAMSAAKLTQTAKTKEEWNQVVSLWEKAIAHLNLVPQTHPNYAKAQQKITEYQRNLEYAKLAASRAQ</sequence>
<comment type="caution">
    <text evidence="3">The sequence shown here is derived from an EMBL/GenBank/DDBJ whole genome shotgun (WGS) entry which is preliminary data.</text>
</comment>
<organism evidence="3 4">
    <name type="scientific">[Phormidium ambiguum] IAM M-71</name>
    <dbReference type="NCBI Taxonomy" id="454136"/>
    <lineage>
        <taxon>Bacteria</taxon>
        <taxon>Bacillati</taxon>
        <taxon>Cyanobacteriota</taxon>
        <taxon>Cyanophyceae</taxon>
        <taxon>Oscillatoriophycideae</taxon>
        <taxon>Aerosakkonematales</taxon>
        <taxon>Aerosakkonemataceae</taxon>
        <taxon>Floridanema</taxon>
    </lineage>
</organism>
<gene>
    <name evidence="3" type="ORF">NIES2119_20545</name>
</gene>
<dbReference type="Proteomes" id="UP000185860">
    <property type="component" value="Unassembled WGS sequence"/>
</dbReference>
<name>A0A1U7IET8_9CYAN</name>